<name>A0A132NRZ8_GIAIN</name>
<keyword evidence="6" id="KW-0398">Inositol biosynthesis</keyword>
<dbReference type="GO" id="GO:0006021">
    <property type="term" value="P:inositol biosynthetic process"/>
    <property type="evidence" value="ECO:0007669"/>
    <property type="project" value="UniProtKB-UniPathway"/>
</dbReference>
<dbReference type="Proteomes" id="UP000070089">
    <property type="component" value="Unassembled WGS sequence"/>
</dbReference>
<comment type="catalytic activity">
    <reaction evidence="1">
        <text>D-glucose 6-phosphate = 1D-myo-inositol 3-phosphate</text>
        <dbReference type="Rhea" id="RHEA:10716"/>
        <dbReference type="ChEBI" id="CHEBI:58401"/>
        <dbReference type="ChEBI" id="CHEBI:61548"/>
        <dbReference type="EC" id="5.5.1.4"/>
    </reaction>
</comment>
<comment type="cofactor">
    <cofactor evidence="2">
        <name>NAD(+)</name>
        <dbReference type="ChEBI" id="CHEBI:57540"/>
    </cofactor>
</comment>
<dbReference type="InterPro" id="IPR013021">
    <property type="entry name" value="Myo-inos-1-P_Synthase_GAPDH"/>
</dbReference>
<evidence type="ECO:0000259" key="7">
    <source>
        <dbReference type="Pfam" id="PF01658"/>
    </source>
</evidence>
<dbReference type="SUPFAM" id="SSF55347">
    <property type="entry name" value="Glyceraldehyde-3-phosphate dehydrogenase-like, C-terminal domain"/>
    <property type="match status" value="1"/>
</dbReference>
<evidence type="ECO:0000313" key="8">
    <source>
        <dbReference type="EMBL" id="KWX12778.1"/>
    </source>
</evidence>
<reference evidence="8 9" key="1">
    <citation type="journal article" date="2015" name="Mol. Biochem. Parasitol.">
        <title>Identification of polymorphic genes for use in assemblage B genotyping assays through comparative genomics of multiple assemblage B Giardia duodenalis isolates.</title>
        <authorList>
            <person name="Wielinga C."/>
            <person name="Thompson R.C."/>
            <person name="Monis P."/>
            <person name="Ryan U."/>
        </authorList>
    </citation>
    <scope>NUCLEOTIDE SEQUENCE [LARGE SCALE GENOMIC DNA]</scope>
    <source>
        <strain evidence="8 9">BAH15c1</strain>
    </source>
</reference>
<dbReference type="GO" id="GO:0008654">
    <property type="term" value="P:phospholipid biosynthetic process"/>
    <property type="evidence" value="ECO:0007669"/>
    <property type="project" value="InterPro"/>
</dbReference>
<dbReference type="VEuPathDB" id="GiardiaDB:QR46_3245"/>
<proteinExistence type="inferred from homology"/>
<dbReference type="EC" id="5.5.1.4" evidence="5"/>
<comment type="caution">
    <text evidence="8">The sequence shown here is derived from an EMBL/GenBank/DDBJ whole genome shotgun (WGS) entry which is preliminary data.</text>
</comment>
<gene>
    <name evidence="8" type="ORF">QR46_3245</name>
</gene>
<dbReference type="Pfam" id="PF07994">
    <property type="entry name" value="NAD_binding_5"/>
    <property type="match status" value="1"/>
</dbReference>
<evidence type="ECO:0000313" key="9">
    <source>
        <dbReference type="Proteomes" id="UP000070089"/>
    </source>
</evidence>
<comment type="pathway">
    <text evidence="3">Polyol metabolism; myo-inositol biosynthesis; myo-inositol from D-glucose 6-phosphate: step 1/2.</text>
</comment>
<organism evidence="8 9">
    <name type="scientific">Giardia duodenalis assemblage B</name>
    <dbReference type="NCBI Taxonomy" id="1394984"/>
    <lineage>
        <taxon>Eukaryota</taxon>
        <taxon>Metamonada</taxon>
        <taxon>Diplomonadida</taxon>
        <taxon>Hexamitidae</taxon>
        <taxon>Giardiinae</taxon>
        <taxon>Giardia</taxon>
    </lineage>
</organism>
<evidence type="ECO:0000256" key="6">
    <source>
        <dbReference type="ARBA" id="ARBA00022550"/>
    </source>
</evidence>
<protein>
    <recommendedName>
        <fullName evidence="5">inositol-3-phosphate synthase</fullName>
        <ecNumber evidence="5">5.5.1.4</ecNumber>
    </recommendedName>
</protein>
<dbReference type="InterPro" id="IPR036291">
    <property type="entry name" value="NAD(P)-bd_dom_sf"/>
</dbReference>
<dbReference type="PANTHER" id="PTHR11510">
    <property type="entry name" value="MYO-INOSITOL-1 PHOSPHATE SYNTHASE"/>
    <property type="match status" value="1"/>
</dbReference>
<evidence type="ECO:0000256" key="2">
    <source>
        <dbReference type="ARBA" id="ARBA00001911"/>
    </source>
</evidence>
<dbReference type="Gene3D" id="3.40.50.720">
    <property type="entry name" value="NAD(P)-binding Rossmann-like Domain"/>
    <property type="match status" value="2"/>
</dbReference>
<sequence length="549" mass="59529">MLVEHIDVDGVYVEAGARYAAYNTASTSVSQQEGAVRVTAKNESFVFKSSVQPRRVGVMLVGVGGSNGSTLVAGLLANKRKLAWREKTGLKTANLLGSVVANACTAVGAIGTSAADTVYIPFRSLAPFPDPTELHLSGWDISSKDLYQAQLDACVLQPELLDQLKSDLEARKPYPAVTYGSWLASTQEERADNLVPIGKATTYRDIVDVLRGHIRDFKRANGLTGSGGPAQTLVLWTASTERCCDDALIAKHLSTKDKLLAELTSVVNPNSSEYLAPSLLYAVAALEEGCTYLNGAPQNTLTPGLQEYGRSLGCLLAGDDFKTGQTKFKSFLTDMLIGSGLRVRAITSYNHLGNNDGRNLSQERQFKSKEISKTAVIDDIIDKAPLLYSRDQQNKVDPSIDHTVVIKYVPHVGDSKRALDEYISDIFMNGSNTISIYNTCEDTLLAVPIMIDIICFAALLADVEIAQVNDAQGPVRDVTKDMVFKLKFKPITNLMPVMSLFFKAPLPRTADRSDVVNAFAAQRAAMEDFVRAIAGLQHLPQLNVGALTM</sequence>
<dbReference type="SUPFAM" id="SSF51735">
    <property type="entry name" value="NAD(P)-binding Rossmann-fold domains"/>
    <property type="match status" value="1"/>
</dbReference>
<dbReference type="OrthoDB" id="2887at2759"/>
<dbReference type="FunFam" id="3.40.50.720:FF:000542">
    <property type="entry name" value="Inositol-3-phosphate synthase 1"/>
    <property type="match status" value="1"/>
</dbReference>
<dbReference type="Pfam" id="PF01658">
    <property type="entry name" value="Inos-1-P_synth"/>
    <property type="match status" value="1"/>
</dbReference>
<accession>A0A132NRZ8</accession>
<dbReference type="PIRSF" id="PIRSF015578">
    <property type="entry name" value="Myoinos-ppht_syn"/>
    <property type="match status" value="1"/>
</dbReference>
<evidence type="ECO:0000256" key="4">
    <source>
        <dbReference type="ARBA" id="ARBA00010813"/>
    </source>
</evidence>
<dbReference type="UniPathway" id="UPA00823">
    <property type="reaction ID" value="UER00787"/>
</dbReference>
<dbReference type="GO" id="GO:0004512">
    <property type="term" value="F:inositol-3-phosphate synthase activity"/>
    <property type="evidence" value="ECO:0007669"/>
    <property type="project" value="UniProtKB-EC"/>
</dbReference>
<dbReference type="EMBL" id="JXTI01000100">
    <property type="protein sequence ID" value="KWX12778.1"/>
    <property type="molecule type" value="Genomic_DNA"/>
</dbReference>
<feature type="domain" description="Myo-inositol-1-phosphate synthase GAPDH-like" evidence="7">
    <location>
        <begin position="324"/>
        <end position="442"/>
    </location>
</feature>
<evidence type="ECO:0000256" key="1">
    <source>
        <dbReference type="ARBA" id="ARBA00000113"/>
    </source>
</evidence>
<dbReference type="AlphaFoldDB" id="A0A132NRZ8"/>
<comment type="similarity">
    <text evidence="4">Belongs to the myo-inositol 1-phosphate synthase family.</text>
</comment>
<evidence type="ECO:0000256" key="3">
    <source>
        <dbReference type="ARBA" id="ARBA00005117"/>
    </source>
</evidence>
<evidence type="ECO:0000256" key="5">
    <source>
        <dbReference type="ARBA" id="ARBA00012125"/>
    </source>
</evidence>
<dbReference type="InterPro" id="IPR002587">
    <property type="entry name" value="Myo-inos-1-P_Synthase"/>
</dbReference>